<keyword evidence="2" id="KW-1185">Reference proteome</keyword>
<organism evidence="1 2">
    <name type="scientific">Rhodoplanes roseus</name>
    <dbReference type="NCBI Taxonomy" id="29409"/>
    <lineage>
        <taxon>Bacteria</taxon>
        <taxon>Pseudomonadati</taxon>
        <taxon>Pseudomonadota</taxon>
        <taxon>Alphaproteobacteria</taxon>
        <taxon>Hyphomicrobiales</taxon>
        <taxon>Nitrobacteraceae</taxon>
        <taxon>Rhodoplanes</taxon>
    </lineage>
</organism>
<evidence type="ECO:0000313" key="2">
    <source>
        <dbReference type="Proteomes" id="UP000249130"/>
    </source>
</evidence>
<name>A0A327KWV7_9BRAD</name>
<reference evidence="1 2" key="1">
    <citation type="submission" date="2017-07" db="EMBL/GenBank/DDBJ databases">
        <title>Draft Genome Sequences of Select Purple Nonsulfur Bacteria.</title>
        <authorList>
            <person name="Lasarre B."/>
            <person name="Mckinlay J.B."/>
        </authorList>
    </citation>
    <scope>NUCLEOTIDE SEQUENCE [LARGE SCALE GENOMIC DNA]</scope>
    <source>
        <strain evidence="1 2">DSM 5909</strain>
    </source>
</reference>
<protein>
    <submittedName>
        <fullName evidence="1">Uncharacterized protein</fullName>
    </submittedName>
</protein>
<sequence>MSLVQGDLSARPRSEPTHHAYAVEVDDTTVGIVIRDSGNDYTFIAAAPAFYPLDQRRFASPAAAQRAALALHCDRSGTLRSFAAG</sequence>
<proteinExistence type="predicted"/>
<evidence type="ECO:0000313" key="1">
    <source>
        <dbReference type="EMBL" id="RAI42504.1"/>
    </source>
</evidence>
<dbReference type="RefSeq" id="WP_111420615.1">
    <property type="nucleotide sequence ID" value="NZ_NPEX01000148.1"/>
</dbReference>
<dbReference type="Proteomes" id="UP000249130">
    <property type="component" value="Unassembled WGS sequence"/>
</dbReference>
<comment type="caution">
    <text evidence="1">The sequence shown here is derived from an EMBL/GenBank/DDBJ whole genome shotgun (WGS) entry which is preliminary data.</text>
</comment>
<dbReference type="EMBL" id="NPEX01000148">
    <property type="protein sequence ID" value="RAI42504.1"/>
    <property type="molecule type" value="Genomic_DNA"/>
</dbReference>
<dbReference type="OrthoDB" id="8163344at2"/>
<dbReference type="AlphaFoldDB" id="A0A327KWV7"/>
<accession>A0A327KWV7</accession>
<gene>
    <name evidence="1" type="ORF">CH341_19190</name>
</gene>